<organism evidence="1 2">
    <name type="scientific">Elysia crispata</name>
    <name type="common">lettuce slug</name>
    <dbReference type="NCBI Taxonomy" id="231223"/>
    <lineage>
        <taxon>Eukaryota</taxon>
        <taxon>Metazoa</taxon>
        <taxon>Spiralia</taxon>
        <taxon>Lophotrochozoa</taxon>
        <taxon>Mollusca</taxon>
        <taxon>Gastropoda</taxon>
        <taxon>Heterobranchia</taxon>
        <taxon>Euthyneura</taxon>
        <taxon>Panpulmonata</taxon>
        <taxon>Sacoglossa</taxon>
        <taxon>Placobranchoidea</taxon>
        <taxon>Plakobranchidae</taxon>
        <taxon>Elysia</taxon>
    </lineage>
</organism>
<proteinExistence type="predicted"/>
<comment type="caution">
    <text evidence="1">The sequence shown here is derived from an EMBL/GenBank/DDBJ whole genome shotgun (WGS) entry which is preliminary data.</text>
</comment>
<sequence length="281" mass="31049">MKENVFSRNHTYHIFKISQSTGRKIEARYLEQVGPLGTGKPNVPTFPAVMIRSEAKPRGIRPQAAHTVYRRSSILATEMILALRTTCRPPWCALSTKLCWVKKTACFVELDKLSPFEGVLVGADCSITVKPRDVANPDVTTRWSRVRQLEWTVDVSEETVYSLQVVAIDTHGQESVCFHEIQVRRGAYSSNWLKDTTSGPNLLLPDYVLCVQHSICVFPVFGKGDDISSAEPASLVVVWSQASLAQVGTYNCNVGVIDSLGKPIQFSHIAALSSFFITSSG</sequence>
<keyword evidence="2" id="KW-1185">Reference proteome</keyword>
<reference evidence="1" key="1">
    <citation type="journal article" date="2023" name="G3 (Bethesda)">
        <title>A reference genome for the long-term kleptoplast-retaining sea slug Elysia crispata morphotype clarki.</title>
        <authorList>
            <person name="Eastman K.E."/>
            <person name="Pendleton A.L."/>
            <person name="Shaikh M.A."/>
            <person name="Suttiyut T."/>
            <person name="Ogas R."/>
            <person name="Tomko P."/>
            <person name="Gavelis G."/>
            <person name="Widhalm J.R."/>
            <person name="Wisecaver J.H."/>
        </authorList>
    </citation>
    <scope>NUCLEOTIDE SEQUENCE</scope>
    <source>
        <strain evidence="1">ECLA1</strain>
    </source>
</reference>
<gene>
    <name evidence="1" type="ORF">RRG08_008391</name>
</gene>
<evidence type="ECO:0000313" key="1">
    <source>
        <dbReference type="EMBL" id="KAK3777177.1"/>
    </source>
</evidence>
<accession>A0AAE0ZYW7</accession>
<dbReference type="Proteomes" id="UP001283361">
    <property type="component" value="Unassembled WGS sequence"/>
</dbReference>
<evidence type="ECO:0000313" key="2">
    <source>
        <dbReference type="Proteomes" id="UP001283361"/>
    </source>
</evidence>
<dbReference type="AlphaFoldDB" id="A0AAE0ZYW7"/>
<dbReference type="EMBL" id="JAWDGP010003116">
    <property type="protein sequence ID" value="KAK3777177.1"/>
    <property type="molecule type" value="Genomic_DNA"/>
</dbReference>
<name>A0AAE0ZYW7_9GAST</name>
<protein>
    <submittedName>
        <fullName evidence="1">Uncharacterized protein</fullName>
    </submittedName>
</protein>